<comment type="caution">
    <text evidence="2">The sequence shown here is derived from an EMBL/GenBank/DDBJ whole genome shotgun (WGS) entry which is preliminary data.</text>
</comment>
<reference evidence="2" key="2">
    <citation type="submission" date="2023-04" db="EMBL/GenBank/DDBJ databases">
        <authorList>
            <person name="Bruccoleri R.E."/>
            <person name="Oakeley E.J."/>
            <person name="Faust A.-M."/>
            <person name="Dessus-Babus S."/>
            <person name="Altorfer M."/>
            <person name="Burckhardt D."/>
            <person name="Oertli M."/>
            <person name="Naumann U."/>
            <person name="Petersen F."/>
            <person name="Wong J."/>
        </authorList>
    </citation>
    <scope>NUCLEOTIDE SEQUENCE</scope>
    <source>
        <strain evidence="2">GSM-AAB239-AS_SAM_17_03QT</strain>
        <tissue evidence="2">Leaf</tissue>
    </source>
</reference>
<dbReference type="EMBL" id="JANAVB010039219">
    <property type="protein sequence ID" value="KAJ6799797.1"/>
    <property type="molecule type" value="Genomic_DNA"/>
</dbReference>
<evidence type="ECO:0000313" key="3">
    <source>
        <dbReference type="Proteomes" id="UP001140949"/>
    </source>
</evidence>
<proteinExistence type="predicted"/>
<evidence type="ECO:0000313" key="2">
    <source>
        <dbReference type="EMBL" id="KAJ6799797.1"/>
    </source>
</evidence>
<dbReference type="AlphaFoldDB" id="A0AAX6E6Q4"/>
<dbReference type="EMBL" id="JANAVB010039219">
    <property type="protein sequence ID" value="KAJ6799796.1"/>
    <property type="molecule type" value="Genomic_DNA"/>
</dbReference>
<name>A0AAX6E6Q4_IRIPA</name>
<evidence type="ECO:0000313" key="1">
    <source>
        <dbReference type="EMBL" id="KAJ6799796.1"/>
    </source>
</evidence>
<protein>
    <submittedName>
        <fullName evidence="2">Ubiquitin conjugation factor E4</fullName>
    </submittedName>
</protein>
<sequence>MSGWGGKSDVVSLLKEIVRVGESCHDLQSDSRREDVEEFQSLETVALWIFRILQVIMEMRGRRLQYSWVVV</sequence>
<gene>
    <name evidence="1" type="ORF">M6B38_203625</name>
    <name evidence="2" type="ORF">M6B38_203630</name>
</gene>
<organism evidence="2 3">
    <name type="scientific">Iris pallida</name>
    <name type="common">Sweet iris</name>
    <dbReference type="NCBI Taxonomy" id="29817"/>
    <lineage>
        <taxon>Eukaryota</taxon>
        <taxon>Viridiplantae</taxon>
        <taxon>Streptophyta</taxon>
        <taxon>Embryophyta</taxon>
        <taxon>Tracheophyta</taxon>
        <taxon>Spermatophyta</taxon>
        <taxon>Magnoliopsida</taxon>
        <taxon>Liliopsida</taxon>
        <taxon>Asparagales</taxon>
        <taxon>Iridaceae</taxon>
        <taxon>Iridoideae</taxon>
        <taxon>Irideae</taxon>
        <taxon>Iris</taxon>
    </lineage>
</organism>
<accession>A0AAX6E6Q4</accession>
<dbReference type="Proteomes" id="UP001140949">
    <property type="component" value="Unassembled WGS sequence"/>
</dbReference>
<keyword evidence="3" id="KW-1185">Reference proteome</keyword>
<reference evidence="2" key="1">
    <citation type="journal article" date="2023" name="GigaByte">
        <title>Genome assembly of the bearded iris, Iris pallida Lam.</title>
        <authorList>
            <person name="Bruccoleri R.E."/>
            <person name="Oakeley E.J."/>
            <person name="Faust A.M.E."/>
            <person name="Altorfer M."/>
            <person name="Dessus-Babus S."/>
            <person name="Burckhardt D."/>
            <person name="Oertli M."/>
            <person name="Naumann U."/>
            <person name="Petersen F."/>
            <person name="Wong J."/>
        </authorList>
    </citation>
    <scope>NUCLEOTIDE SEQUENCE</scope>
    <source>
        <strain evidence="2">GSM-AAB239-AS_SAM_17_03QT</strain>
    </source>
</reference>